<keyword evidence="1" id="KW-0812">Transmembrane</keyword>
<accession>A0A382MI69</accession>
<sequence>MTNSSVNILGSLTAFLNSGQLLKWLVYALLSINFCFYLMEDFGVASQVLRGGGTWLQWTNEFSTSLDVFGWLGLLMVFELDTYLLSDENAERALIRWSLNAIRLICYVLLIHTVVARVTDMMEYVGVEKANGVTSLCQLAEQEFSFTENNIYTPV</sequence>
<protein>
    <submittedName>
        <fullName evidence="2">Uncharacterized protein</fullName>
    </submittedName>
</protein>
<keyword evidence="1" id="KW-0472">Membrane</keyword>
<proteinExistence type="predicted"/>
<dbReference type="AlphaFoldDB" id="A0A382MI69"/>
<evidence type="ECO:0000313" key="2">
    <source>
        <dbReference type="EMBL" id="SVC48436.1"/>
    </source>
</evidence>
<gene>
    <name evidence="2" type="ORF">METZ01_LOCUS301290</name>
</gene>
<reference evidence="2" key="1">
    <citation type="submission" date="2018-05" db="EMBL/GenBank/DDBJ databases">
        <authorList>
            <person name="Lanie J.A."/>
            <person name="Ng W.-L."/>
            <person name="Kazmierczak K.M."/>
            <person name="Andrzejewski T.M."/>
            <person name="Davidsen T.M."/>
            <person name="Wayne K.J."/>
            <person name="Tettelin H."/>
            <person name="Glass J.I."/>
            <person name="Rusch D."/>
            <person name="Podicherti R."/>
            <person name="Tsui H.-C.T."/>
            <person name="Winkler M.E."/>
        </authorList>
    </citation>
    <scope>NUCLEOTIDE SEQUENCE</scope>
</reference>
<name>A0A382MI69_9ZZZZ</name>
<evidence type="ECO:0000256" key="1">
    <source>
        <dbReference type="SAM" id="Phobius"/>
    </source>
</evidence>
<feature type="transmembrane region" description="Helical" evidence="1">
    <location>
        <begin position="21"/>
        <end position="39"/>
    </location>
</feature>
<feature type="non-terminal residue" evidence="2">
    <location>
        <position position="155"/>
    </location>
</feature>
<keyword evidence="1" id="KW-1133">Transmembrane helix</keyword>
<feature type="transmembrane region" description="Helical" evidence="1">
    <location>
        <begin position="97"/>
        <end position="115"/>
    </location>
</feature>
<organism evidence="2">
    <name type="scientific">marine metagenome</name>
    <dbReference type="NCBI Taxonomy" id="408172"/>
    <lineage>
        <taxon>unclassified sequences</taxon>
        <taxon>metagenomes</taxon>
        <taxon>ecological metagenomes</taxon>
    </lineage>
</organism>
<dbReference type="EMBL" id="UINC01093760">
    <property type="protein sequence ID" value="SVC48436.1"/>
    <property type="molecule type" value="Genomic_DNA"/>
</dbReference>